<evidence type="ECO:0000313" key="2">
    <source>
        <dbReference type="EMBL" id="MDS0281382.1"/>
    </source>
</evidence>
<feature type="transmembrane region" description="Helical" evidence="1">
    <location>
        <begin position="67"/>
        <end position="88"/>
    </location>
</feature>
<organism evidence="2 3">
    <name type="scientific">Haloarcula onubensis</name>
    <dbReference type="NCBI Taxonomy" id="2950539"/>
    <lineage>
        <taxon>Archaea</taxon>
        <taxon>Methanobacteriati</taxon>
        <taxon>Methanobacteriota</taxon>
        <taxon>Stenosarchaea group</taxon>
        <taxon>Halobacteria</taxon>
        <taxon>Halobacteriales</taxon>
        <taxon>Haloarculaceae</taxon>
        <taxon>Haloarcula</taxon>
    </lineage>
</organism>
<name>A0ABU2FKV9_9EURY</name>
<keyword evidence="1" id="KW-0472">Membrane</keyword>
<dbReference type="Proteomes" id="UP001268864">
    <property type="component" value="Unassembled WGS sequence"/>
</dbReference>
<reference evidence="2 3" key="1">
    <citation type="submission" date="2022-06" db="EMBL/GenBank/DDBJ databases">
        <title>Halomicroarcula sp. a new haloarchaeum isolate from saline soil.</title>
        <authorList>
            <person name="Strakova D."/>
            <person name="Galisteo C."/>
            <person name="Sanchez-Porro C."/>
            <person name="Ventosa A."/>
        </authorList>
    </citation>
    <scope>NUCLEOTIDE SEQUENCE [LARGE SCALE GENOMIC DNA]</scope>
    <source>
        <strain evidence="2 3">S3CR25-11</strain>
    </source>
</reference>
<feature type="transmembrane region" description="Helical" evidence="1">
    <location>
        <begin position="35"/>
        <end position="55"/>
    </location>
</feature>
<dbReference type="RefSeq" id="WP_310899218.1">
    <property type="nucleotide sequence ID" value="NZ_JAMQOS010000001.1"/>
</dbReference>
<feature type="transmembrane region" description="Helical" evidence="1">
    <location>
        <begin position="12"/>
        <end position="29"/>
    </location>
</feature>
<sequence>MALRETKTQLAAVALAMALATLWLGFGLANPIASGLLVVTFYVLVFAGAHAYLALRGDGDSVPVDARWRFVGLVVFGVLAVTLGNAFARVEVAGQSLGTVAWAAVLAVFAGYWYYESRDAYRQTRPS</sequence>
<keyword evidence="1" id="KW-1133">Transmembrane helix</keyword>
<keyword evidence="1" id="KW-0812">Transmembrane</keyword>
<gene>
    <name evidence="2" type="ORF">NDI86_04545</name>
</gene>
<proteinExistence type="predicted"/>
<evidence type="ECO:0000313" key="3">
    <source>
        <dbReference type="Proteomes" id="UP001268864"/>
    </source>
</evidence>
<feature type="transmembrane region" description="Helical" evidence="1">
    <location>
        <begin position="94"/>
        <end position="115"/>
    </location>
</feature>
<accession>A0ABU2FKV9</accession>
<evidence type="ECO:0000256" key="1">
    <source>
        <dbReference type="SAM" id="Phobius"/>
    </source>
</evidence>
<comment type="caution">
    <text evidence="2">The sequence shown here is derived from an EMBL/GenBank/DDBJ whole genome shotgun (WGS) entry which is preliminary data.</text>
</comment>
<dbReference type="EMBL" id="JAMQOS010000001">
    <property type="protein sequence ID" value="MDS0281382.1"/>
    <property type="molecule type" value="Genomic_DNA"/>
</dbReference>
<protein>
    <submittedName>
        <fullName evidence="2">Uncharacterized protein</fullName>
    </submittedName>
</protein>
<keyword evidence="3" id="KW-1185">Reference proteome</keyword>